<reference evidence="2" key="1">
    <citation type="submission" date="2016-11" db="EMBL/GenBank/DDBJ databases">
        <authorList>
            <person name="Varghese N."/>
            <person name="Submissions S."/>
        </authorList>
    </citation>
    <scope>NUCLEOTIDE SEQUENCE [LARGE SCALE GENOMIC DNA]</scope>
    <source>
        <strain evidence="2">DSM 29440</strain>
    </source>
</reference>
<dbReference type="EMBL" id="FSRL01000001">
    <property type="protein sequence ID" value="SIN97838.1"/>
    <property type="molecule type" value="Genomic_DNA"/>
</dbReference>
<keyword evidence="2" id="KW-1185">Reference proteome</keyword>
<organism evidence="1 2">
    <name type="scientific">Vannielia litorea</name>
    <dbReference type="NCBI Taxonomy" id="1217970"/>
    <lineage>
        <taxon>Bacteria</taxon>
        <taxon>Pseudomonadati</taxon>
        <taxon>Pseudomonadota</taxon>
        <taxon>Alphaproteobacteria</taxon>
        <taxon>Rhodobacterales</taxon>
        <taxon>Paracoccaceae</taxon>
        <taxon>Vannielia</taxon>
    </lineage>
</organism>
<dbReference type="RefSeq" id="WP_074255979.1">
    <property type="nucleotide sequence ID" value="NZ_FSRL01000001.1"/>
</dbReference>
<proteinExistence type="predicted"/>
<evidence type="ECO:0000313" key="1">
    <source>
        <dbReference type="EMBL" id="SIN97838.1"/>
    </source>
</evidence>
<evidence type="ECO:0000313" key="2">
    <source>
        <dbReference type="Proteomes" id="UP000184932"/>
    </source>
</evidence>
<name>A0A1N6FRH2_9RHOB</name>
<sequence length="181" mass="19935">MPFTTHASLTAACTAAQAAAHHVITLVAGLDGHRYYLVTSTPDLGATAPYVHGAVAGQSAHAEMHFICDWPEILRDFRTSAGRLPKRCELFLSHSPCRNEDDRASPPMTVSGVDYGTSCKDKLTLFFRKNGSIRFSLRYWLRFASAEAITGEQLRANFGELDFGRMTPENNYGNPLPRITA</sequence>
<dbReference type="OrthoDB" id="6853586at2"/>
<dbReference type="Proteomes" id="UP000184932">
    <property type="component" value="Unassembled WGS sequence"/>
</dbReference>
<gene>
    <name evidence="1" type="ORF">SAMN05444002_1894</name>
</gene>
<accession>A0A1N6FRH2</accession>
<protein>
    <submittedName>
        <fullName evidence="1">Uncharacterized protein</fullName>
    </submittedName>
</protein>
<dbReference type="AlphaFoldDB" id="A0A1N6FRH2"/>